<accession>X0T1T1</accession>
<dbReference type="AlphaFoldDB" id="X0T1T1"/>
<organism evidence="1">
    <name type="scientific">marine sediment metagenome</name>
    <dbReference type="NCBI Taxonomy" id="412755"/>
    <lineage>
        <taxon>unclassified sequences</taxon>
        <taxon>metagenomes</taxon>
        <taxon>ecological metagenomes</taxon>
    </lineage>
</organism>
<evidence type="ECO:0000313" key="1">
    <source>
        <dbReference type="EMBL" id="GAF81321.1"/>
    </source>
</evidence>
<reference evidence="1" key="1">
    <citation type="journal article" date="2014" name="Front. Microbiol.">
        <title>High frequency of phylogenetically diverse reductive dehalogenase-homologous genes in deep subseafloor sedimentary metagenomes.</title>
        <authorList>
            <person name="Kawai M."/>
            <person name="Futagami T."/>
            <person name="Toyoda A."/>
            <person name="Takaki Y."/>
            <person name="Nishi S."/>
            <person name="Hori S."/>
            <person name="Arai W."/>
            <person name="Tsubouchi T."/>
            <person name="Morono Y."/>
            <person name="Uchiyama I."/>
            <person name="Ito T."/>
            <person name="Fujiyama A."/>
            <person name="Inagaki F."/>
            <person name="Takami H."/>
        </authorList>
    </citation>
    <scope>NUCLEOTIDE SEQUENCE</scope>
    <source>
        <strain evidence="1">Expedition CK06-06</strain>
    </source>
</reference>
<protein>
    <submittedName>
        <fullName evidence="1">Uncharacterized protein</fullName>
    </submittedName>
</protein>
<proteinExistence type="predicted"/>
<comment type="caution">
    <text evidence="1">The sequence shown here is derived from an EMBL/GenBank/DDBJ whole genome shotgun (WGS) entry which is preliminary data.</text>
</comment>
<feature type="non-terminal residue" evidence="1">
    <location>
        <position position="1"/>
    </location>
</feature>
<gene>
    <name evidence="1" type="ORF">S01H1_18525</name>
</gene>
<sequence length="80" mass="9444">SVQQLVINMRKNKGEKQYKGIFPRTEEELLYARQQLAKYLRTVWDDEVFAMEVELAVSKENYEIRMQAGFLGKMLSLGRE</sequence>
<dbReference type="EMBL" id="BARS01009912">
    <property type="protein sequence ID" value="GAF81321.1"/>
    <property type="molecule type" value="Genomic_DNA"/>
</dbReference>
<name>X0T1T1_9ZZZZ</name>